<dbReference type="PANTHER" id="PTHR13149:SF0">
    <property type="entry name" value="VACUOLAR PROTEIN-SORTING-ASSOCIATED PROTEIN 25"/>
    <property type="match status" value="1"/>
</dbReference>
<evidence type="ECO:0000256" key="2">
    <source>
        <dbReference type="ARBA" id="ARBA00022448"/>
    </source>
</evidence>
<dbReference type="GO" id="GO:0000814">
    <property type="term" value="C:ESCRT II complex"/>
    <property type="evidence" value="ECO:0007669"/>
    <property type="project" value="InterPro"/>
</dbReference>
<dbReference type="PANTHER" id="PTHR13149">
    <property type="entry name" value="VACUOLAR PROTEIN SORTING-ASSOCIATED PROTEIN VPS25"/>
    <property type="match status" value="1"/>
</dbReference>
<proteinExistence type="inferred from homology"/>
<dbReference type="GO" id="GO:0042803">
    <property type="term" value="F:protein homodimerization activity"/>
    <property type="evidence" value="ECO:0007669"/>
    <property type="project" value="TreeGrafter"/>
</dbReference>
<evidence type="ECO:0000256" key="4">
    <source>
        <dbReference type="ARBA" id="ARBA00030094"/>
    </source>
</evidence>
<evidence type="ECO:0000313" key="6">
    <source>
        <dbReference type="Proteomes" id="UP001165122"/>
    </source>
</evidence>
<dbReference type="Gene3D" id="1.10.10.570">
    <property type="entry name" value="Winged helix' DNA-binding domain. Chain C. Domain 1"/>
    <property type="match status" value="1"/>
</dbReference>
<name>A0A9W7AC55_9STRA</name>
<evidence type="ECO:0000256" key="1">
    <source>
        <dbReference type="ARBA" id="ARBA00009674"/>
    </source>
</evidence>
<dbReference type="InterPro" id="IPR036388">
    <property type="entry name" value="WH-like_DNA-bd_sf"/>
</dbReference>
<gene>
    <name evidence="5" type="ORF">TrLO_g6645</name>
</gene>
<comment type="caution">
    <text evidence="5">The sequence shown here is derived from an EMBL/GenBank/DDBJ whole genome shotgun (WGS) entry which is preliminary data.</text>
</comment>
<accession>A0A9W7AC55</accession>
<protein>
    <recommendedName>
        <fullName evidence="4">ESCRT-II complex subunit VPS25</fullName>
    </recommendedName>
</protein>
<dbReference type="FunFam" id="1.10.10.10:FF:000141">
    <property type="entry name" value="vacuolar protein-sorting-associated protein 25"/>
    <property type="match status" value="1"/>
</dbReference>
<dbReference type="InterPro" id="IPR008570">
    <property type="entry name" value="ESCRT-II_cplx_Vps25-sub"/>
</dbReference>
<sequence length="187" mass="21456">MQKMQIAVNSAPAMADFEFPEYYSFPPFFTLQPVSATRQKQLALWRDLILKYHTTQKQNTLVLHECKLWKNEEIGRELVRENIRVICDDFVENGNGEWEDEGKTRLRILWKKPEELAGDLLAWATRSGFIGQVCTLYELSSGEDSEGASFQGADEELIRRALAILEDRGQVAIFKGDTSEEDGVKFF</sequence>
<evidence type="ECO:0000256" key="3">
    <source>
        <dbReference type="ARBA" id="ARBA00022927"/>
    </source>
</evidence>
<keyword evidence="2" id="KW-0813">Transport</keyword>
<reference evidence="6" key="1">
    <citation type="journal article" date="2023" name="Commun. Biol.">
        <title>Genome analysis of Parmales, the sister group of diatoms, reveals the evolutionary specialization of diatoms from phago-mixotrophs to photoautotrophs.</title>
        <authorList>
            <person name="Ban H."/>
            <person name="Sato S."/>
            <person name="Yoshikawa S."/>
            <person name="Yamada K."/>
            <person name="Nakamura Y."/>
            <person name="Ichinomiya M."/>
            <person name="Sato N."/>
            <person name="Blanc-Mathieu R."/>
            <person name="Endo H."/>
            <person name="Kuwata A."/>
            <person name="Ogata H."/>
        </authorList>
    </citation>
    <scope>NUCLEOTIDE SEQUENCE [LARGE SCALE GENOMIC DNA]</scope>
    <source>
        <strain evidence="6">NIES 3700</strain>
    </source>
</reference>
<dbReference type="EMBL" id="BRXW01000562">
    <property type="protein sequence ID" value="GMH66518.1"/>
    <property type="molecule type" value="Genomic_DNA"/>
</dbReference>
<evidence type="ECO:0000313" key="5">
    <source>
        <dbReference type="EMBL" id="GMH66518.1"/>
    </source>
</evidence>
<dbReference type="SUPFAM" id="SSF46785">
    <property type="entry name" value="Winged helix' DNA-binding domain"/>
    <property type="match status" value="2"/>
</dbReference>
<dbReference type="OrthoDB" id="245150at2759"/>
<keyword evidence="3" id="KW-0653">Protein transport</keyword>
<dbReference type="AlphaFoldDB" id="A0A9W7AC55"/>
<dbReference type="InterPro" id="IPR036390">
    <property type="entry name" value="WH_DNA-bd_sf"/>
</dbReference>
<comment type="similarity">
    <text evidence="1">Belongs to the VPS25 family.</text>
</comment>
<dbReference type="Pfam" id="PF05871">
    <property type="entry name" value="ESCRT-II"/>
    <property type="match status" value="1"/>
</dbReference>
<dbReference type="Proteomes" id="UP001165122">
    <property type="component" value="Unassembled WGS sequence"/>
</dbReference>
<dbReference type="Gene3D" id="1.10.10.10">
    <property type="entry name" value="Winged helix-like DNA-binding domain superfamily/Winged helix DNA-binding domain"/>
    <property type="match status" value="1"/>
</dbReference>
<dbReference type="GO" id="GO:0005198">
    <property type="term" value="F:structural molecule activity"/>
    <property type="evidence" value="ECO:0007669"/>
    <property type="project" value="TreeGrafter"/>
</dbReference>
<dbReference type="GO" id="GO:0016236">
    <property type="term" value="P:macroautophagy"/>
    <property type="evidence" value="ECO:0007669"/>
    <property type="project" value="UniProtKB-ARBA"/>
</dbReference>
<dbReference type="InterPro" id="IPR014041">
    <property type="entry name" value="ESCRT-II_cplx_Vps25-sub_N"/>
</dbReference>
<organism evidence="5 6">
    <name type="scientific">Triparma laevis f. longispina</name>
    <dbReference type="NCBI Taxonomy" id="1714387"/>
    <lineage>
        <taxon>Eukaryota</taxon>
        <taxon>Sar</taxon>
        <taxon>Stramenopiles</taxon>
        <taxon>Ochrophyta</taxon>
        <taxon>Bolidophyceae</taxon>
        <taxon>Parmales</taxon>
        <taxon>Triparmaceae</taxon>
        <taxon>Triparma</taxon>
    </lineage>
</organism>
<keyword evidence="6" id="KW-1185">Reference proteome</keyword>
<dbReference type="GO" id="GO:0043328">
    <property type="term" value="P:protein transport to vacuole involved in ubiquitin-dependent protein catabolic process via the multivesicular body sorting pathway"/>
    <property type="evidence" value="ECO:0007669"/>
    <property type="project" value="TreeGrafter"/>
</dbReference>